<keyword evidence="2" id="KW-0472">Membrane</keyword>
<evidence type="ECO:0000256" key="2">
    <source>
        <dbReference type="SAM" id="Phobius"/>
    </source>
</evidence>
<feature type="coiled-coil region" evidence="1">
    <location>
        <begin position="47"/>
        <end position="95"/>
    </location>
</feature>
<protein>
    <submittedName>
        <fullName evidence="3">Uncharacterized protein</fullName>
    </submittedName>
</protein>
<name>A0A1Z5JFU7_FISSO</name>
<dbReference type="InParanoid" id="A0A1Z5JFU7"/>
<evidence type="ECO:0000256" key="1">
    <source>
        <dbReference type="SAM" id="Coils"/>
    </source>
</evidence>
<organism evidence="3 4">
    <name type="scientific">Fistulifera solaris</name>
    <name type="common">Oleaginous diatom</name>
    <dbReference type="NCBI Taxonomy" id="1519565"/>
    <lineage>
        <taxon>Eukaryota</taxon>
        <taxon>Sar</taxon>
        <taxon>Stramenopiles</taxon>
        <taxon>Ochrophyta</taxon>
        <taxon>Bacillariophyta</taxon>
        <taxon>Bacillariophyceae</taxon>
        <taxon>Bacillariophycidae</taxon>
        <taxon>Naviculales</taxon>
        <taxon>Naviculaceae</taxon>
        <taxon>Fistulifera</taxon>
    </lineage>
</organism>
<dbReference type="Proteomes" id="UP000198406">
    <property type="component" value="Unassembled WGS sequence"/>
</dbReference>
<evidence type="ECO:0000313" key="3">
    <source>
        <dbReference type="EMBL" id="GAX12628.1"/>
    </source>
</evidence>
<gene>
    <name evidence="3" type="ORF">FisN_13Lh096</name>
</gene>
<dbReference type="OrthoDB" id="38978at2759"/>
<keyword evidence="1" id="KW-0175">Coiled coil</keyword>
<keyword evidence="2" id="KW-0812">Transmembrane</keyword>
<dbReference type="EMBL" id="BDSP01000053">
    <property type="protein sequence ID" value="GAX12628.1"/>
    <property type="molecule type" value="Genomic_DNA"/>
</dbReference>
<keyword evidence="4" id="KW-1185">Reference proteome</keyword>
<keyword evidence="2" id="KW-1133">Transmembrane helix</keyword>
<reference evidence="3 4" key="1">
    <citation type="journal article" date="2015" name="Plant Cell">
        <title>Oil accumulation by the oleaginous diatom Fistulifera solaris as revealed by the genome and transcriptome.</title>
        <authorList>
            <person name="Tanaka T."/>
            <person name="Maeda Y."/>
            <person name="Veluchamy A."/>
            <person name="Tanaka M."/>
            <person name="Abida H."/>
            <person name="Marechal E."/>
            <person name="Bowler C."/>
            <person name="Muto M."/>
            <person name="Sunaga Y."/>
            <person name="Tanaka M."/>
            <person name="Yoshino T."/>
            <person name="Taniguchi T."/>
            <person name="Fukuda Y."/>
            <person name="Nemoto M."/>
            <person name="Matsumoto M."/>
            <person name="Wong P.S."/>
            <person name="Aburatani S."/>
            <person name="Fujibuchi W."/>
        </authorList>
    </citation>
    <scope>NUCLEOTIDE SEQUENCE [LARGE SCALE GENOMIC DNA]</scope>
    <source>
        <strain evidence="3 4">JPCC DA0580</strain>
    </source>
</reference>
<evidence type="ECO:0000313" key="4">
    <source>
        <dbReference type="Proteomes" id="UP000198406"/>
    </source>
</evidence>
<accession>A0A1Z5JFU7</accession>
<feature type="transmembrane region" description="Helical" evidence="2">
    <location>
        <begin position="20"/>
        <end position="37"/>
    </location>
</feature>
<dbReference type="AlphaFoldDB" id="A0A1Z5JFU7"/>
<proteinExistence type="predicted"/>
<sequence length="206" mass="23387">MGFIPHPPIYLSLIRIHDMWFLLALGALYELLCRLYLLQIKIKPRHVLKLEAQQKALQKEVDHKRKLGPSAFVETSKLERQLLQLDKELETVRAKRKAQAEATEKLLLRSGNMRLSFLVWFLWYSVPILSVDDLEIGLGEYAPAGSFLRNLFFPISASGVGYRISKIGLPVEAALDSLGALFVMWSAQVTVGKLMDAVDAYYINLQ</sequence>
<comment type="caution">
    <text evidence="3">The sequence shown here is derived from an EMBL/GenBank/DDBJ whole genome shotgun (WGS) entry which is preliminary data.</text>
</comment>